<sequence>MQGSTIPRRAGEALRFGWRVVPDRRCKLSPRESQDKISEDAQIAISTVTIADDHGEREASNDDTRRTRWYGQAP</sequence>
<dbReference type="Proteomes" id="UP000405357">
    <property type="component" value="Unassembled WGS sequence"/>
</dbReference>
<gene>
    <name evidence="2" type="ORF">PSO31014_02894</name>
</gene>
<accession>A0ABY6W1X8</accession>
<feature type="region of interest" description="Disordered" evidence="1">
    <location>
        <begin position="50"/>
        <end position="74"/>
    </location>
</feature>
<evidence type="ECO:0000313" key="3">
    <source>
        <dbReference type="Proteomes" id="UP000405357"/>
    </source>
</evidence>
<comment type="caution">
    <text evidence="2">The sequence shown here is derived from an EMBL/GenBank/DDBJ whole genome shotgun (WGS) entry which is preliminary data.</text>
</comment>
<keyword evidence="3" id="KW-1185">Reference proteome</keyword>
<reference evidence="2 3" key="1">
    <citation type="submission" date="2019-08" db="EMBL/GenBank/DDBJ databases">
        <authorList>
            <person name="Peeters C."/>
        </authorList>
    </citation>
    <scope>NUCLEOTIDE SEQUENCE [LARGE SCALE GENOMIC DNA]</scope>
    <source>
        <strain evidence="2 3">LMG 31014</strain>
    </source>
</reference>
<evidence type="ECO:0000256" key="1">
    <source>
        <dbReference type="SAM" id="MobiDB-lite"/>
    </source>
</evidence>
<proteinExistence type="predicted"/>
<dbReference type="EMBL" id="CABPSG010000007">
    <property type="protein sequence ID" value="VVE16484.1"/>
    <property type="molecule type" value="Genomic_DNA"/>
</dbReference>
<evidence type="ECO:0000313" key="2">
    <source>
        <dbReference type="EMBL" id="VVE16484.1"/>
    </source>
</evidence>
<feature type="compositionally biased region" description="Basic and acidic residues" evidence="1">
    <location>
        <begin position="51"/>
        <end position="66"/>
    </location>
</feature>
<organism evidence="2 3">
    <name type="scientific">Pandoraea soli</name>
    <dbReference type="NCBI Taxonomy" id="2508293"/>
    <lineage>
        <taxon>Bacteria</taxon>
        <taxon>Pseudomonadati</taxon>
        <taxon>Pseudomonadota</taxon>
        <taxon>Betaproteobacteria</taxon>
        <taxon>Burkholderiales</taxon>
        <taxon>Burkholderiaceae</taxon>
        <taxon>Pandoraea</taxon>
    </lineage>
</organism>
<protein>
    <submittedName>
        <fullName evidence="2">Uncharacterized protein</fullName>
    </submittedName>
</protein>
<name>A0ABY6W1X8_9BURK</name>